<sequence>MPFMVYIQIMASIQMMKTMKDEVNSSMRKQWFFICAASIIALSGCGSQQSENKGIIKSESVNIKQLVSNYSTGNIEDPSASINSTQLIVTKQDNSQLTYALPKDEFFVSIAPYIEQTHPCATHSLTRCRGELMNEEFEVYIEDREGNMIRDEKLTSNSHGFIDLWLPRDNEFSISITQNGKTVKSNFSTFESDDTCITTMQLA</sequence>
<dbReference type="OrthoDB" id="73040at2"/>
<dbReference type="InterPro" id="IPR047808">
    <property type="entry name" value="CueP-like"/>
</dbReference>
<accession>A0A3Q9I9B3</accession>
<dbReference type="AlphaFoldDB" id="A0A3Q9I9B3"/>
<dbReference type="Gene3D" id="2.60.40.3700">
    <property type="match status" value="1"/>
</dbReference>
<keyword evidence="2" id="KW-1185">Reference proteome</keyword>
<evidence type="ECO:0008006" key="3">
    <source>
        <dbReference type="Google" id="ProtNLM"/>
    </source>
</evidence>
<evidence type="ECO:0000313" key="1">
    <source>
        <dbReference type="EMBL" id="AZS15618.1"/>
    </source>
</evidence>
<reference evidence="2" key="1">
    <citation type="submission" date="2018-12" db="EMBL/GenBank/DDBJ databases">
        <title>Complete genome sequence of Paenibacillus sp. MBLB1234.</title>
        <authorList>
            <person name="Nam Y.-D."/>
            <person name="Kang J."/>
            <person name="Chung W.-H."/>
            <person name="Park Y.S."/>
        </authorList>
    </citation>
    <scope>NUCLEOTIDE SEQUENCE [LARGE SCALE GENOMIC DNA]</scope>
    <source>
        <strain evidence="2">MBLB1234</strain>
    </source>
</reference>
<dbReference type="EMBL" id="CP034346">
    <property type="protein sequence ID" value="AZS15618.1"/>
    <property type="molecule type" value="Genomic_DNA"/>
</dbReference>
<gene>
    <name evidence="1" type="ORF">EI981_14970</name>
</gene>
<protein>
    <recommendedName>
        <fullName evidence="3">CueP family metal-binding protein</fullName>
    </recommendedName>
</protein>
<evidence type="ECO:0000313" key="2">
    <source>
        <dbReference type="Proteomes" id="UP000270678"/>
    </source>
</evidence>
<dbReference type="Pfam" id="PF21172">
    <property type="entry name" value="CueP"/>
    <property type="match status" value="1"/>
</dbReference>
<organism evidence="1 2">
    <name type="scientific">Paenibacillus lutimineralis</name>
    <dbReference type="NCBI Taxonomy" id="2707005"/>
    <lineage>
        <taxon>Bacteria</taxon>
        <taxon>Bacillati</taxon>
        <taxon>Bacillota</taxon>
        <taxon>Bacilli</taxon>
        <taxon>Bacillales</taxon>
        <taxon>Paenibacillaceae</taxon>
        <taxon>Paenibacillus</taxon>
    </lineage>
</organism>
<proteinExistence type="predicted"/>
<dbReference type="NCBIfam" id="NF038094">
    <property type="entry name" value="CueP_fam"/>
    <property type="match status" value="1"/>
</dbReference>
<dbReference type="KEGG" id="plut:EI981_14970"/>
<name>A0A3Q9I9B3_9BACL</name>
<dbReference type="Proteomes" id="UP000270678">
    <property type="component" value="Chromosome"/>
</dbReference>